<dbReference type="Gene3D" id="1.10.150.130">
    <property type="match status" value="1"/>
</dbReference>
<gene>
    <name evidence="6" type="ORF">ACFSHS_17415</name>
</gene>
<dbReference type="EMBL" id="JBHUHP010000016">
    <property type="protein sequence ID" value="MFD2093343.1"/>
    <property type="molecule type" value="Genomic_DNA"/>
</dbReference>
<feature type="domain" description="Core-binding (CB)" evidence="5">
    <location>
        <begin position="74"/>
        <end position="161"/>
    </location>
</feature>
<dbReference type="InterPro" id="IPR013762">
    <property type="entry name" value="Integrase-like_cat_sf"/>
</dbReference>
<name>A0ABW4XGI5_9ACTN</name>
<evidence type="ECO:0000259" key="5">
    <source>
        <dbReference type="PROSITE" id="PS51900"/>
    </source>
</evidence>
<dbReference type="InterPro" id="IPR002104">
    <property type="entry name" value="Integrase_catalytic"/>
</dbReference>
<dbReference type="RefSeq" id="WP_376878775.1">
    <property type="nucleotide sequence ID" value="NZ_JBHUHP010000016.1"/>
</dbReference>
<keyword evidence="7" id="KW-1185">Reference proteome</keyword>
<dbReference type="Gene3D" id="1.10.443.10">
    <property type="entry name" value="Intergrase catalytic core"/>
    <property type="match status" value="1"/>
</dbReference>
<dbReference type="Pfam" id="PF14657">
    <property type="entry name" value="Arm-DNA-bind_4"/>
    <property type="match status" value="1"/>
</dbReference>
<protein>
    <submittedName>
        <fullName evidence="6">Tyrosine-type recombinase/integrase</fullName>
    </submittedName>
</protein>
<dbReference type="InterPro" id="IPR011010">
    <property type="entry name" value="DNA_brk_join_enz"/>
</dbReference>
<evidence type="ECO:0000313" key="7">
    <source>
        <dbReference type="Proteomes" id="UP001597402"/>
    </source>
</evidence>
<evidence type="ECO:0000313" key="6">
    <source>
        <dbReference type="EMBL" id="MFD2093343.1"/>
    </source>
</evidence>
<dbReference type="PANTHER" id="PTHR30349">
    <property type="entry name" value="PHAGE INTEGRASE-RELATED"/>
    <property type="match status" value="1"/>
</dbReference>
<evidence type="ECO:0000256" key="1">
    <source>
        <dbReference type="ARBA" id="ARBA00023125"/>
    </source>
</evidence>
<dbReference type="InterPro" id="IPR010998">
    <property type="entry name" value="Integrase_recombinase_N"/>
</dbReference>
<dbReference type="InterPro" id="IPR028259">
    <property type="entry name" value="AP2-like_int_N"/>
</dbReference>
<dbReference type="InterPro" id="IPR050090">
    <property type="entry name" value="Tyrosine_recombinase_XerCD"/>
</dbReference>
<evidence type="ECO:0000256" key="2">
    <source>
        <dbReference type="ARBA" id="ARBA00023172"/>
    </source>
</evidence>
<dbReference type="Proteomes" id="UP001597402">
    <property type="component" value="Unassembled WGS sequence"/>
</dbReference>
<proteinExistence type="predicted"/>
<reference evidence="7" key="1">
    <citation type="journal article" date="2019" name="Int. J. Syst. Evol. Microbiol.">
        <title>The Global Catalogue of Microorganisms (GCM) 10K type strain sequencing project: providing services to taxonomists for standard genome sequencing and annotation.</title>
        <authorList>
            <consortium name="The Broad Institute Genomics Platform"/>
            <consortium name="The Broad Institute Genome Sequencing Center for Infectious Disease"/>
            <person name="Wu L."/>
            <person name="Ma J."/>
        </authorList>
    </citation>
    <scope>NUCLEOTIDE SEQUENCE [LARGE SCALE GENOMIC DNA]</scope>
    <source>
        <strain evidence="7">JCM 3338</strain>
    </source>
</reference>
<dbReference type="SUPFAM" id="SSF56349">
    <property type="entry name" value="DNA breaking-rejoining enzymes"/>
    <property type="match status" value="1"/>
</dbReference>
<dbReference type="PROSITE" id="PS51900">
    <property type="entry name" value="CB"/>
    <property type="match status" value="1"/>
</dbReference>
<comment type="caution">
    <text evidence="6">The sequence shown here is derived from an EMBL/GenBank/DDBJ whole genome shotgun (WGS) entry which is preliminary data.</text>
</comment>
<organism evidence="6 7">
    <name type="scientific">Blastococcus deserti</name>
    <dbReference type="NCBI Taxonomy" id="2259033"/>
    <lineage>
        <taxon>Bacteria</taxon>
        <taxon>Bacillati</taxon>
        <taxon>Actinomycetota</taxon>
        <taxon>Actinomycetes</taxon>
        <taxon>Geodermatophilales</taxon>
        <taxon>Geodermatophilaceae</taxon>
        <taxon>Blastococcus</taxon>
    </lineage>
</organism>
<dbReference type="Pfam" id="PF00589">
    <property type="entry name" value="Phage_integrase"/>
    <property type="match status" value="1"/>
</dbReference>
<dbReference type="CDD" id="cd01189">
    <property type="entry name" value="INT_ICEBs1_C_like"/>
    <property type="match status" value="1"/>
</dbReference>
<keyword evidence="1 3" id="KW-0238">DNA-binding</keyword>
<accession>A0ABW4XGI5</accession>
<dbReference type="PROSITE" id="PS51898">
    <property type="entry name" value="TYR_RECOMBINASE"/>
    <property type="match status" value="1"/>
</dbReference>
<dbReference type="InterPro" id="IPR044068">
    <property type="entry name" value="CB"/>
</dbReference>
<feature type="domain" description="Tyr recombinase" evidence="4">
    <location>
        <begin position="185"/>
        <end position="392"/>
    </location>
</feature>
<keyword evidence="2" id="KW-0233">DNA recombination</keyword>
<evidence type="ECO:0000256" key="3">
    <source>
        <dbReference type="PROSITE-ProRule" id="PRU01248"/>
    </source>
</evidence>
<sequence>MAKSRRRQAGEGSISEYATNAGPRFLIKYWAPQSDGTRKQVLRRGFHTRKAAAEALREQLANIDRGTHVAPSRMTVEQHFATWLDGLRKGPTTVASYRKNVRLHVVPHIGDVKLAALTGARLNALYRQLETSGRHDGAGGLGARTVRYIHTIIHSALAAAIDDSLIAVNPASKAKPPTAKQAKSPEMRTWDAGQLRTFLDWSERERPELYPAWLLLAMTGMRRGEALAVRWGDVDFEAGTLAVRRSAVLVKAKGEGQQLDVGPPKSGRSRVVDLDPRTLAALRAHRAQRGALSLSLARDDAYVLGRLDGGLRHPERLSREFGRQLASAARQLGDAMPPVIRLHDLRHTHATLYLRAGVHPKIVSERLGHATISITLDVYSHAMPTMQREAATQVAALIYGGTPS</sequence>
<dbReference type="PANTHER" id="PTHR30349:SF91">
    <property type="entry name" value="INTA PROTEIN"/>
    <property type="match status" value="1"/>
</dbReference>
<evidence type="ECO:0000259" key="4">
    <source>
        <dbReference type="PROSITE" id="PS51898"/>
    </source>
</evidence>